<dbReference type="NCBIfam" id="NF004051">
    <property type="entry name" value="PRK05571.1"/>
    <property type="match status" value="1"/>
</dbReference>
<dbReference type="PANTHER" id="PTHR30345:SF0">
    <property type="entry name" value="DNA DAMAGE-REPAIR_TOLERATION PROTEIN DRT102"/>
    <property type="match status" value="1"/>
</dbReference>
<protein>
    <submittedName>
        <fullName evidence="2">Ribose-5-phosphate isomerase</fullName>
    </submittedName>
</protein>
<evidence type="ECO:0000313" key="3">
    <source>
        <dbReference type="Proteomes" id="UP000231152"/>
    </source>
</evidence>
<gene>
    <name evidence="2" type="ORF">COV04_04605</name>
</gene>
<dbReference type="EMBL" id="PFET01000015">
    <property type="protein sequence ID" value="PJE75490.1"/>
    <property type="molecule type" value="Genomic_DNA"/>
</dbReference>
<reference evidence="2 3" key="1">
    <citation type="submission" date="2017-09" db="EMBL/GenBank/DDBJ databases">
        <title>Depth-based differentiation of microbial function through sediment-hosted aquifers and enrichment of novel symbionts in the deep terrestrial subsurface.</title>
        <authorList>
            <person name="Probst A.J."/>
            <person name="Ladd B."/>
            <person name="Jarett J.K."/>
            <person name="Geller-Mcgrath D.E."/>
            <person name="Sieber C.M."/>
            <person name="Emerson J.B."/>
            <person name="Anantharaman K."/>
            <person name="Thomas B.C."/>
            <person name="Malmstrom R."/>
            <person name="Stieglmeier M."/>
            <person name="Klingl A."/>
            <person name="Woyke T."/>
            <person name="Ryan C.M."/>
            <person name="Banfield J.F."/>
        </authorList>
    </citation>
    <scope>NUCLEOTIDE SEQUENCE [LARGE SCALE GENOMIC DNA]</scope>
    <source>
        <strain evidence="2">CG10_big_fil_rev_8_21_14_0_10_48_11</strain>
    </source>
</reference>
<sequence length="158" mass="17499">MSYTDTMLYLAADHRGFGLKESLKHYLTKEGIAFEDYGASELDPKDDYVDYGASVAKKIAEAPEEHRGILICGSGVGMDIVANKVPRVRAALVHSSHQAKAARTDDDANVLVLDADETNHELSLDIVRTWLATPFSGLERHRRRLEKLAAFERSIITA</sequence>
<dbReference type="GO" id="GO:0004751">
    <property type="term" value="F:ribose-5-phosphate isomerase activity"/>
    <property type="evidence" value="ECO:0007669"/>
    <property type="project" value="TreeGrafter"/>
</dbReference>
<organism evidence="2 3">
    <name type="scientific">Candidatus Uhrbacteria bacterium CG10_big_fil_rev_8_21_14_0_10_48_11</name>
    <dbReference type="NCBI Taxonomy" id="1975037"/>
    <lineage>
        <taxon>Bacteria</taxon>
        <taxon>Candidatus Uhriibacteriota</taxon>
    </lineage>
</organism>
<dbReference type="PANTHER" id="PTHR30345">
    <property type="entry name" value="RIBOSE-5-PHOSPHATE ISOMERASE B"/>
    <property type="match status" value="1"/>
</dbReference>
<dbReference type="AlphaFoldDB" id="A0A2M8LDG4"/>
<dbReference type="PIRSF" id="PIRSF005384">
    <property type="entry name" value="RpiB_LacA_B"/>
    <property type="match status" value="1"/>
</dbReference>
<dbReference type="Pfam" id="PF02502">
    <property type="entry name" value="LacAB_rpiB"/>
    <property type="match status" value="1"/>
</dbReference>
<comment type="similarity">
    <text evidence="1">Belongs to the LacAB/RpiB family.</text>
</comment>
<dbReference type="Gene3D" id="3.40.1400.10">
    <property type="entry name" value="Sugar-phosphate isomerase, RpiB/LacA/LacB"/>
    <property type="match status" value="1"/>
</dbReference>
<proteinExistence type="inferred from homology"/>
<evidence type="ECO:0000313" key="2">
    <source>
        <dbReference type="EMBL" id="PJE75490.1"/>
    </source>
</evidence>
<keyword evidence="2" id="KW-0413">Isomerase</keyword>
<dbReference type="NCBIfam" id="TIGR00689">
    <property type="entry name" value="rpiB_lacA_lacB"/>
    <property type="match status" value="1"/>
</dbReference>
<comment type="caution">
    <text evidence="2">The sequence shown here is derived from an EMBL/GenBank/DDBJ whole genome shotgun (WGS) entry which is preliminary data.</text>
</comment>
<dbReference type="InterPro" id="IPR003500">
    <property type="entry name" value="RpiB_LacA_LacB"/>
</dbReference>
<name>A0A2M8LDG4_9BACT</name>
<dbReference type="Proteomes" id="UP000231152">
    <property type="component" value="Unassembled WGS sequence"/>
</dbReference>
<dbReference type="GO" id="GO:0009052">
    <property type="term" value="P:pentose-phosphate shunt, non-oxidative branch"/>
    <property type="evidence" value="ECO:0007669"/>
    <property type="project" value="TreeGrafter"/>
</dbReference>
<dbReference type="SUPFAM" id="SSF89623">
    <property type="entry name" value="Ribose/Galactose isomerase RpiB/AlsB"/>
    <property type="match status" value="1"/>
</dbReference>
<dbReference type="GO" id="GO:0019316">
    <property type="term" value="P:D-allose catabolic process"/>
    <property type="evidence" value="ECO:0007669"/>
    <property type="project" value="TreeGrafter"/>
</dbReference>
<evidence type="ECO:0000256" key="1">
    <source>
        <dbReference type="ARBA" id="ARBA00008754"/>
    </source>
</evidence>
<accession>A0A2M8LDG4</accession>
<dbReference type="InterPro" id="IPR036569">
    <property type="entry name" value="RpiB_LacA_LacB_sf"/>
</dbReference>